<reference evidence="4 5" key="1">
    <citation type="submission" date="2012-12" db="EMBL/GenBank/DDBJ databases">
        <title>Whole genome shotgun sequence of Gordonia hirsuta NBRC 16056.</title>
        <authorList>
            <person name="Isaki-Nakamura S."/>
            <person name="Hosoyama A."/>
            <person name="Tsuchikane K."/>
            <person name="Katsumata H."/>
            <person name="Baba S."/>
            <person name="Yamazaki S."/>
            <person name="Fujita N."/>
        </authorList>
    </citation>
    <scope>NUCLEOTIDE SEQUENCE [LARGE SCALE GENOMIC DNA]</scope>
    <source>
        <strain evidence="4 5">NBRC 16056</strain>
    </source>
</reference>
<dbReference type="AlphaFoldDB" id="L7L4H6"/>
<feature type="compositionally biased region" description="Basic and acidic residues" evidence="2">
    <location>
        <begin position="401"/>
        <end position="417"/>
    </location>
</feature>
<dbReference type="InterPro" id="IPR008978">
    <property type="entry name" value="HSP20-like_chaperone"/>
</dbReference>
<protein>
    <submittedName>
        <fullName evidence="4">Putative anion-transporting ATPase</fullName>
    </submittedName>
</protein>
<dbReference type="STRING" id="1121927.GOHSU_01_00280"/>
<dbReference type="InterPro" id="IPR027417">
    <property type="entry name" value="P-loop_NTPase"/>
</dbReference>
<comment type="caution">
    <text evidence="4">The sequence shown here is derived from an EMBL/GenBank/DDBJ whole genome shotgun (WGS) entry which is preliminary data.</text>
</comment>
<accession>L7L4H6</accession>
<comment type="similarity">
    <text evidence="1">Belongs to the arsA ATPase family.</text>
</comment>
<dbReference type="Pfam" id="PF17886">
    <property type="entry name" value="ArsA_HSP20"/>
    <property type="match status" value="1"/>
</dbReference>
<dbReference type="eggNOG" id="COG0003">
    <property type="taxonomic scope" value="Bacteria"/>
</dbReference>
<dbReference type="RefSeq" id="WP_005935014.1">
    <property type="nucleotide sequence ID" value="NZ_ATVK01000001.1"/>
</dbReference>
<evidence type="ECO:0000256" key="1">
    <source>
        <dbReference type="ARBA" id="ARBA00011040"/>
    </source>
</evidence>
<organism evidence="4 5">
    <name type="scientific">Gordonia hirsuta DSM 44140 = NBRC 16056</name>
    <dbReference type="NCBI Taxonomy" id="1121927"/>
    <lineage>
        <taxon>Bacteria</taxon>
        <taxon>Bacillati</taxon>
        <taxon>Actinomycetota</taxon>
        <taxon>Actinomycetes</taxon>
        <taxon>Mycobacteriales</taxon>
        <taxon>Gordoniaceae</taxon>
        <taxon>Gordonia</taxon>
    </lineage>
</organism>
<feature type="domain" description="ArsA HSP20-like" evidence="3">
    <location>
        <begin position="317"/>
        <end position="378"/>
    </location>
</feature>
<dbReference type="EMBL" id="BANT01000001">
    <property type="protein sequence ID" value="GAC55849.1"/>
    <property type="molecule type" value="Genomic_DNA"/>
</dbReference>
<evidence type="ECO:0000259" key="3">
    <source>
        <dbReference type="Pfam" id="PF17886"/>
    </source>
</evidence>
<proteinExistence type="inferred from homology"/>
<dbReference type="InterPro" id="IPR040612">
    <property type="entry name" value="ArsA_HSP20-like"/>
</dbReference>
<evidence type="ECO:0000313" key="5">
    <source>
        <dbReference type="Proteomes" id="UP000053405"/>
    </source>
</evidence>
<dbReference type="Proteomes" id="UP000053405">
    <property type="component" value="Unassembled WGS sequence"/>
</dbReference>
<evidence type="ECO:0000313" key="4">
    <source>
        <dbReference type="EMBL" id="GAC55849.1"/>
    </source>
</evidence>
<dbReference type="Gene3D" id="3.40.50.300">
    <property type="entry name" value="P-loop containing nucleotide triphosphate hydrolases"/>
    <property type="match status" value="1"/>
</dbReference>
<keyword evidence="5" id="KW-1185">Reference proteome</keyword>
<name>L7L4H6_9ACTN</name>
<dbReference type="Gene3D" id="2.60.40.790">
    <property type="match status" value="1"/>
</dbReference>
<feature type="region of interest" description="Disordered" evidence="2">
    <location>
        <begin position="383"/>
        <end position="417"/>
    </location>
</feature>
<gene>
    <name evidence="4" type="ORF">GOHSU_01_00280</name>
</gene>
<evidence type="ECO:0000256" key="2">
    <source>
        <dbReference type="SAM" id="MobiDB-lite"/>
    </source>
</evidence>
<sequence length="417" mass="44054">MLAAAGAVNAAEAARRSPRSGPVALGGTGGTLLVTLDPRSPTPQRLGVFRVPGEPVPITAELDLLHLDPLAVAEGAWTDFTAALNAAGAARHLLPVVGAIAAIDAGELTGLPGIAEFLLLREIREAATSGRWQRVIVDLSGTDHFTLLRAPTVLAAATDRLWPRPLRMAESAEKPALAPLAAAIDAIHRDCMDLAELLTDPSITAAHLVVSGGERGTQTAPDQLAITEVMGLPLRSTLVNAGPGGLPTEAVSEAVRATLGRDAGSSISIRDVPRQETEPARLSQLRRLGITWPAPNGRPRGSAAARVDDVGGDGLEAEYELRWQQSLVDPQELALGRSGDDLLVTVSGFRQPVRLPSVLRRCRVSGADWDGRQLVVRFAPDPAVWPQRPTARAGTVETPPEPDRSRPSPDSEENDHR</sequence>